<keyword evidence="2 5" id="KW-0328">Glycosyltransferase</keyword>
<keyword evidence="3 5" id="KW-0808">Transferase</keyword>
<comment type="caution">
    <text evidence="5">The sequence shown here is derived from an EMBL/GenBank/DDBJ whole genome shotgun (WGS) entry which is preliminary data.</text>
</comment>
<feature type="domain" description="Glycosyltransferase 2-like" evidence="4">
    <location>
        <begin position="5"/>
        <end position="129"/>
    </location>
</feature>
<sequence>MLVDVMLPFYGDMSLFQAAVRSVLAQTHTRFRLVMVDDQYPDPEPARWFQAVDDPRLHYLRNTENLGVNGNFRRCVDLVEAPAFTIMGCDDLMGPDHLARAVAALAGNPDAAIVAGGVEVIDASGTVVRPLGDRVKSMLAPSAATTLRGEELAAGLYRGNWTYFPSLLWRRDIVRPIGFREGLEVVLDLALLVDIARSGGSLVFDPEVTFSYRRHVASVSSVRAVDGRRFAEEREFFAAEARTCESLGWTTAAKAARRHPTSRLNAATLLPGALLGRQWPVAGELARHLVR</sequence>
<evidence type="ECO:0000313" key="5">
    <source>
        <dbReference type="EMBL" id="MCZ4551548.1"/>
    </source>
</evidence>
<dbReference type="PANTHER" id="PTHR43685:SF5">
    <property type="entry name" value="GLYCOSYLTRANSFERASE EPSE-RELATED"/>
    <property type="match status" value="1"/>
</dbReference>
<evidence type="ECO:0000256" key="1">
    <source>
        <dbReference type="ARBA" id="ARBA00006739"/>
    </source>
</evidence>
<dbReference type="PANTHER" id="PTHR43685">
    <property type="entry name" value="GLYCOSYLTRANSFERASE"/>
    <property type="match status" value="1"/>
</dbReference>
<reference evidence="5" key="1">
    <citation type="submission" date="2022-12" db="EMBL/GenBank/DDBJ databases">
        <authorList>
            <person name="Krivoruchko A.V."/>
            <person name="Elkin A."/>
        </authorList>
    </citation>
    <scope>NUCLEOTIDE SEQUENCE</scope>
    <source>
        <strain evidence="5">IEGM 1388</strain>
    </source>
</reference>
<organism evidence="5 6">
    <name type="scientific">Gordonia rubripertincta</name>
    <name type="common">Rhodococcus corallinus</name>
    <dbReference type="NCBI Taxonomy" id="36822"/>
    <lineage>
        <taxon>Bacteria</taxon>
        <taxon>Bacillati</taxon>
        <taxon>Actinomycetota</taxon>
        <taxon>Actinomycetes</taxon>
        <taxon>Mycobacteriales</taxon>
        <taxon>Gordoniaceae</taxon>
        <taxon>Gordonia</taxon>
    </lineage>
</organism>
<evidence type="ECO:0000256" key="3">
    <source>
        <dbReference type="ARBA" id="ARBA00022679"/>
    </source>
</evidence>
<dbReference type="EC" id="2.4.-.-" evidence="5"/>
<accession>A0ABT4MWZ6</accession>
<dbReference type="SUPFAM" id="SSF53448">
    <property type="entry name" value="Nucleotide-diphospho-sugar transferases"/>
    <property type="match status" value="1"/>
</dbReference>
<keyword evidence="6" id="KW-1185">Reference proteome</keyword>
<dbReference type="Pfam" id="PF00535">
    <property type="entry name" value="Glycos_transf_2"/>
    <property type="match status" value="1"/>
</dbReference>
<name>A0ABT4MWZ6_GORRU</name>
<dbReference type="GO" id="GO:0016757">
    <property type="term" value="F:glycosyltransferase activity"/>
    <property type="evidence" value="ECO:0007669"/>
    <property type="project" value="UniProtKB-KW"/>
</dbReference>
<proteinExistence type="inferred from homology"/>
<gene>
    <name evidence="5" type="ORF">O4213_16270</name>
</gene>
<evidence type="ECO:0000256" key="2">
    <source>
        <dbReference type="ARBA" id="ARBA00022676"/>
    </source>
</evidence>
<dbReference type="InterPro" id="IPR029044">
    <property type="entry name" value="Nucleotide-diphossugar_trans"/>
</dbReference>
<evidence type="ECO:0000259" key="4">
    <source>
        <dbReference type="Pfam" id="PF00535"/>
    </source>
</evidence>
<dbReference type="EMBL" id="JAPWIE010000004">
    <property type="protein sequence ID" value="MCZ4551548.1"/>
    <property type="molecule type" value="Genomic_DNA"/>
</dbReference>
<dbReference type="Gene3D" id="3.90.550.10">
    <property type="entry name" value="Spore Coat Polysaccharide Biosynthesis Protein SpsA, Chain A"/>
    <property type="match status" value="1"/>
</dbReference>
<dbReference type="InterPro" id="IPR050834">
    <property type="entry name" value="Glycosyltransf_2"/>
</dbReference>
<protein>
    <submittedName>
        <fullName evidence="5">Glycosyltransferase</fullName>
        <ecNumber evidence="5">2.4.-.-</ecNumber>
    </submittedName>
</protein>
<comment type="similarity">
    <text evidence="1">Belongs to the glycosyltransferase 2 family.</text>
</comment>
<dbReference type="RefSeq" id="WP_301572390.1">
    <property type="nucleotide sequence ID" value="NZ_JAPWIE010000004.1"/>
</dbReference>
<dbReference type="InterPro" id="IPR001173">
    <property type="entry name" value="Glyco_trans_2-like"/>
</dbReference>
<dbReference type="Proteomes" id="UP001067235">
    <property type="component" value="Unassembled WGS sequence"/>
</dbReference>
<evidence type="ECO:0000313" key="6">
    <source>
        <dbReference type="Proteomes" id="UP001067235"/>
    </source>
</evidence>